<evidence type="ECO:0000313" key="2">
    <source>
        <dbReference type="Proteomes" id="UP000501812"/>
    </source>
</evidence>
<protein>
    <submittedName>
        <fullName evidence="1">Uncharacterized protein</fullName>
    </submittedName>
</protein>
<gene>
    <name evidence="1" type="ORF">HHL09_26250</name>
</gene>
<dbReference type="Proteomes" id="UP000501812">
    <property type="component" value="Chromosome"/>
</dbReference>
<dbReference type="KEGG" id="luo:HHL09_26250"/>
<reference evidence="1 2" key="1">
    <citation type="submission" date="2020-04" db="EMBL/GenBank/DDBJ databases">
        <title>Luteolibacter sp. G-1-1-1 isolated from soil.</title>
        <authorList>
            <person name="Dahal R.H."/>
        </authorList>
    </citation>
    <scope>NUCLEOTIDE SEQUENCE [LARGE SCALE GENOMIC DNA]</scope>
    <source>
        <strain evidence="1 2">G-1-1-1</strain>
    </source>
</reference>
<organism evidence="1 2">
    <name type="scientific">Luteolibacter luteus</name>
    <dbReference type="NCBI Taxonomy" id="2728835"/>
    <lineage>
        <taxon>Bacteria</taxon>
        <taxon>Pseudomonadati</taxon>
        <taxon>Verrucomicrobiota</taxon>
        <taxon>Verrucomicrobiia</taxon>
        <taxon>Verrucomicrobiales</taxon>
        <taxon>Verrucomicrobiaceae</taxon>
        <taxon>Luteolibacter</taxon>
    </lineage>
</organism>
<keyword evidence="2" id="KW-1185">Reference proteome</keyword>
<proteinExistence type="predicted"/>
<dbReference type="EMBL" id="CP051774">
    <property type="protein sequence ID" value="QJE99133.1"/>
    <property type="molecule type" value="Genomic_DNA"/>
</dbReference>
<accession>A0A858RT01</accession>
<dbReference type="RefSeq" id="WP_169457619.1">
    <property type="nucleotide sequence ID" value="NZ_CP051774.1"/>
</dbReference>
<name>A0A858RT01_9BACT</name>
<sequence>MNEETLKQATAVDALLAMMVEQPPADIRARHLFTPGLYTRGCRIPRHTLLVTEQHLTEHPFIITEGTAWVWSENEGVVIYQAPHIGVTKPGTRRVIWTETEVMWTTFHATEETDVEQIGRTILAEVENPLLPDGHPGLHAWLGQLPVKTEDLKATNGRLEADES</sequence>
<dbReference type="AlphaFoldDB" id="A0A858RT01"/>
<evidence type="ECO:0000313" key="1">
    <source>
        <dbReference type="EMBL" id="QJE99133.1"/>
    </source>
</evidence>